<evidence type="ECO:0000313" key="2">
    <source>
        <dbReference type="Proteomes" id="UP000688137"/>
    </source>
</evidence>
<accession>A0A8S1NLZ4</accession>
<proteinExistence type="predicted"/>
<organism evidence="1 2">
    <name type="scientific">Paramecium primaurelia</name>
    <dbReference type="NCBI Taxonomy" id="5886"/>
    <lineage>
        <taxon>Eukaryota</taxon>
        <taxon>Sar</taxon>
        <taxon>Alveolata</taxon>
        <taxon>Ciliophora</taxon>
        <taxon>Intramacronucleata</taxon>
        <taxon>Oligohymenophorea</taxon>
        <taxon>Peniculida</taxon>
        <taxon>Parameciidae</taxon>
        <taxon>Paramecium</taxon>
    </lineage>
</organism>
<dbReference type="AlphaFoldDB" id="A0A8S1NLZ4"/>
<keyword evidence="2" id="KW-1185">Reference proteome</keyword>
<name>A0A8S1NLZ4_PARPR</name>
<comment type="caution">
    <text evidence="1">The sequence shown here is derived from an EMBL/GenBank/DDBJ whole genome shotgun (WGS) entry which is preliminary data.</text>
</comment>
<evidence type="ECO:0000313" key="1">
    <source>
        <dbReference type="EMBL" id="CAD8093172.1"/>
    </source>
</evidence>
<protein>
    <submittedName>
        <fullName evidence="1">Uncharacterized protein</fullName>
    </submittedName>
</protein>
<dbReference type="Proteomes" id="UP000688137">
    <property type="component" value="Unassembled WGS sequence"/>
</dbReference>
<gene>
    <name evidence="1" type="ORF">PPRIM_AZ9-3.1.T0920158</name>
</gene>
<sequence>MKMLNYDEVYCRHYRLDSLSNDENRIYNRFVKFPNVNGPIVVLKILINPMQHSILKFVLNLLNNRFIYTN</sequence>
<dbReference type="EMBL" id="CAJJDM010000095">
    <property type="protein sequence ID" value="CAD8093172.1"/>
    <property type="molecule type" value="Genomic_DNA"/>
</dbReference>
<reference evidence="1" key="1">
    <citation type="submission" date="2021-01" db="EMBL/GenBank/DDBJ databases">
        <authorList>
            <consortium name="Genoscope - CEA"/>
            <person name="William W."/>
        </authorList>
    </citation>
    <scope>NUCLEOTIDE SEQUENCE</scope>
</reference>